<proteinExistence type="predicted"/>
<gene>
    <name evidence="2" type="ORF">TARUN_9439</name>
</gene>
<feature type="compositionally biased region" description="Acidic residues" evidence="1">
    <location>
        <begin position="244"/>
        <end position="267"/>
    </location>
</feature>
<comment type="caution">
    <text evidence="2">The sequence shown here is derived from an EMBL/GenBank/DDBJ whole genome shotgun (WGS) entry which is preliminary data.</text>
</comment>
<evidence type="ECO:0000313" key="3">
    <source>
        <dbReference type="Proteomes" id="UP000266272"/>
    </source>
</evidence>
<dbReference type="AlphaFoldDB" id="A0A395N9L4"/>
<accession>A0A395N9L4</accession>
<feature type="compositionally biased region" description="Gly residues" evidence="1">
    <location>
        <begin position="169"/>
        <end position="181"/>
    </location>
</feature>
<feature type="compositionally biased region" description="Acidic residues" evidence="1">
    <location>
        <begin position="287"/>
        <end position="301"/>
    </location>
</feature>
<dbReference type="Proteomes" id="UP000266272">
    <property type="component" value="Unassembled WGS sequence"/>
</dbReference>
<feature type="compositionally biased region" description="Basic and acidic residues" evidence="1">
    <location>
        <begin position="152"/>
        <end position="161"/>
    </location>
</feature>
<protein>
    <submittedName>
        <fullName evidence="2">Uncharacterized protein</fullName>
    </submittedName>
</protein>
<organism evidence="2 3">
    <name type="scientific">Trichoderma arundinaceum</name>
    <dbReference type="NCBI Taxonomy" id="490622"/>
    <lineage>
        <taxon>Eukaryota</taxon>
        <taxon>Fungi</taxon>
        <taxon>Dikarya</taxon>
        <taxon>Ascomycota</taxon>
        <taxon>Pezizomycotina</taxon>
        <taxon>Sordariomycetes</taxon>
        <taxon>Hypocreomycetidae</taxon>
        <taxon>Hypocreales</taxon>
        <taxon>Hypocreaceae</taxon>
        <taxon>Trichoderma</taxon>
    </lineage>
</organism>
<feature type="region of interest" description="Disordered" evidence="1">
    <location>
        <begin position="204"/>
        <end position="322"/>
    </location>
</feature>
<feature type="compositionally biased region" description="Basic and acidic residues" evidence="1">
    <location>
        <begin position="71"/>
        <end position="86"/>
    </location>
</feature>
<keyword evidence="3" id="KW-1185">Reference proteome</keyword>
<sequence length="322" mass="32661">MASIEIYSTSLLILVPQPSGRLLPGRRPPSRGLHRNDKQPQHRGRSPHAPDGVGVSVDGNLPHARLQRVAVPHELRRPEQPVDERPPGGAELGRAVEGEEPADEAGAQDAVEDAAAEGGAEAAAEAAERGQQAGGDVLGAGVAEVQEVDEGVVERDARGDAVEDDGGDEGVGLGGRARYGGQGVDRAVDAQDGQELREVVRACAADVRPPDDEAAEGEADVCGDEDGAGGGWGGAADGEHEDGGVEEDAPAGGEEAELGEAGEEDAAGGEHGEGDDGLGGEAVLGGDEGDEGEEREDEGDGMDVSCEGVEEEDDGEGLECVC</sequence>
<feature type="compositionally biased region" description="Acidic residues" evidence="1">
    <location>
        <begin position="308"/>
        <end position="322"/>
    </location>
</feature>
<evidence type="ECO:0000256" key="1">
    <source>
        <dbReference type="SAM" id="MobiDB-lite"/>
    </source>
</evidence>
<feature type="region of interest" description="Disordered" evidence="1">
    <location>
        <begin position="18"/>
        <end position="181"/>
    </location>
</feature>
<reference evidence="2 3" key="1">
    <citation type="journal article" date="2018" name="PLoS Pathog.">
        <title>Evolution of structural diversity of trichothecenes, a family of toxins produced by plant pathogenic and entomopathogenic fungi.</title>
        <authorList>
            <person name="Proctor R.H."/>
            <person name="McCormick S.P."/>
            <person name="Kim H.S."/>
            <person name="Cardoza R.E."/>
            <person name="Stanley A.M."/>
            <person name="Lindo L."/>
            <person name="Kelly A."/>
            <person name="Brown D.W."/>
            <person name="Lee T."/>
            <person name="Vaughan M.M."/>
            <person name="Alexander N.J."/>
            <person name="Busman M."/>
            <person name="Gutierrez S."/>
        </authorList>
    </citation>
    <scope>NUCLEOTIDE SEQUENCE [LARGE SCALE GENOMIC DNA]</scope>
    <source>
        <strain evidence="2 3">IBT 40837</strain>
    </source>
</reference>
<evidence type="ECO:0000313" key="2">
    <source>
        <dbReference type="EMBL" id="RFU72816.1"/>
    </source>
</evidence>
<feature type="compositionally biased region" description="Low complexity" evidence="1">
    <location>
        <begin position="116"/>
        <end position="131"/>
    </location>
</feature>
<name>A0A395N9L4_TRIAR</name>
<feature type="compositionally biased region" description="Acidic residues" evidence="1">
    <location>
        <begin position="212"/>
        <end position="227"/>
    </location>
</feature>
<dbReference type="EMBL" id="PXOA01000768">
    <property type="protein sequence ID" value="RFU72816.1"/>
    <property type="molecule type" value="Genomic_DNA"/>
</dbReference>